<evidence type="ECO:0000313" key="3">
    <source>
        <dbReference type="EMBL" id="CAK8995963.1"/>
    </source>
</evidence>
<reference evidence="3 4" key="1">
    <citation type="submission" date="2024-02" db="EMBL/GenBank/DDBJ databases">
        <authorList>
            <person name="Chen Y."/>
            <person name="Shah S."/>
            <person name="Dougan E. K."/>
            <person name="Thang M."/>
            <person name="Chan C."/>
        </authorList>
    </citation>
    <scope>NUCLEOTIDE SEQUENCE [LARGE SCALE GENOMIC DNA]</scope>
</reference>
<dbReference type="Pfam" id="PF05118">
    <property type="entry name" value="Asp_Arg_Hydrox"/>
    <property type="match status" value="1"/>
</dbReference>
<dbReference type="SUPFAM" id="SSF51197">
    <property type="entry name" value="Clavaminate synthase-like"/>
    <property type="match status" value="1"/>
</dbReference>
<gene>
    <name evidence="3" type="ORF">CCMP2556_LOCUS4251</name>
</gene>
<evidence type="ECO:0000259" key="2">
    <source>
        <dbReference type="Pfam" id="PF05118"/>
    </source>
</evidence>
<dbReference type="Gene3D" id="2.60.120.330">
    <property type="entry name" value="B-lactam Antibiotic, Isopenicillin N Synthase, Chain"/>
    <property type="match status" value="1"/>
</dbReference>
<keyword evidence="4" id="KW-1185">Reference proteome</keyword>
<dbReference type="InterPro" id="IPR039038">
    <property type="entry name" value="ASPH"/>
</dbReference>
<accession>A0ABP0I142</accession>
<dbReference type="PANTHER" id="PTHR12366:SF29">
    <property type="entry name" value="ASPARTYL BETA-HYDROXYLASE, ISOFORM L"/>
    <property type="match status" value="1"/>
</dbReference>
<dbReference type="PANTHER" id="PTHR12366">
    <property type="entry name" value="ASPARTYL/ASPARAGINYL BETA-HYDROXYLASE"/>
    <property type="match status" value="1"/>
</dbReference>
<dbReference type="Proteomes" id="UP001642484">
    <property type="component" value="Unassembled WGS sequence"/>
</dbReference>
<evidence type="ECO:0000313" key="4">
    <source>
        <dbReference type="Proteomes" id="UP001642484"/>
    </source>
</evidence>
<sequence>MAKLQDHWLEIKDELLKLQGEAWPEVRGHDRSLSKGTGVWREFPLLGLDVDSKSSCPHTWHLLTQVEPVWSHWQLCPNEETALFSRLTPGMHLKPHCGPTNLHLTCHLGLQVPPGCSIRVGKEWRTWHEGQCLVFDDSYEHEVRHDGDSTRIVLLVRFWHPDVDPKQSGRCAQATATAAALEQNASGVDPDDPDLGDDRYALRLLEDLSSMIPCRFNDAKDCENVVSFRFRADTPVTPDKSMWQESSQAWLLHVDAFAGSACGPVDDQLDDELLRFTNDAHFFGFPLKESIGVRVVPSIGPNVPRKATLITVDFECRSPLVAEGDLLLRVEAPLGIEFDRGCLAAPDPEYLGCAGLGRVAVAQRREVSLQPGQHSLSLRAINPVRTVAKNWWTLGAFVDVSIERARAGAVEDLRQQGRGDGYQLDQQLQARVRPSSQQSGGPISLFLWLRPKFEVEAGGHVELHAAQGFEMSCQPALVLLAVPPGRCKAYHVTSGVEYTDDHDVIDFEISQGYSLLPEHEYELSVSSRNPFVPGSSRWGVLLRDELRQVLEANMEIDSYTLTDFGFELLSLQPSISAPNASNEVRLQLRFQRQLVLTSISEIRIEAPSAWNFEPLCNRFQDITGGCETRCSFQLPYAEERGHHLCEANLLILVLDTSAVIDSTSFTLLFSVVNPASAPSQNLWSVSLVNAFAEPVVKHTELLIPGFFIGFRQKILPALPNG</sequence>
<comment type="caution">
    <text evidence="3">The sequence shown here is derived from an EMBL/GenBank/DDBJ whole genome shotgun (WGS) entry which is preliminary data.</text>
</comment>
<name>A0ABP0I142_9DINO</name>
<proteinExistence type="inferred from homology"/>
<feature type="domain" description="Aspartyl/asparaginy/proline hydroxylase" evidence="2">
    <location>
        <begin position="6"/>
        <end position="161"/>
    </location>
</feature>
<dbReference type="InterPro" id="IPR027443">
    <property type="entry name" value="IPNS-like_sf"/>
</dbReference>
<dbReference type="InterPro" id="IPR007803">
    <property type="entry name" value="Asp/Arg/Pro-Hydrxlase"/>
</dbReference>
<protein>
    <recommendedName>
        <fullName evidence="2">Aspartyl/asparaginy/proline hydroxylase domain-containing protein</fullName>
    </recommendedName>
</protein>
<comment type="similarity">
    <text evidence="1">Belongs to the aspartyl/asparaginyl beta-hydroxylase family.</text>
</comment>
<organism evidence="3 4">
    <name type="scientific">Durusdinium trenchii</name>
    <dbReference type="NCBI Taxonomy" id="1381693"/>
    <lineage>
        <taxon>Eukaryota</taxon>
        <taxon>Sar</taxon>
        <taxon>Alveolata</taxon>
        <taxon>Dinophyceae</taxon>
        <taxon>Suessiales</taxon>
        <taxon>Symbiodiniaceae</taxon>
        <taxon>Durusdinium</taxon>
    </lineage>
</organism>
<evidence type="ECO:0000256" key="1">
    <source>
        <dbReference type="ARBA" id="ARBA00007730"/>
    </source>
</evidence>
<dbReference type="EMBL" id="CAXAMN010001736">
    <property type="protein sequence ID" value="CAK8995963.1"/>
    <property type="molecule type" value="Genomic_DNA"/>
</dbReference>